<evidence type="ECO:0000256" key="6">
    <source>
        <dbReference type="PROSITE-ProRule" id="PRU00433"/>
    </source>
</evidence>
<dbReference type="InterPro" id="IPR009056">
    <property type="entry name" value="Cyt_c-like_dom"/>
</dbReference>
<evidence type="ECO:0000256" key="3">
    <source>
        <dbReference type="ARBA" id="ARBA00022723"/>
    </source>
</evidence>
<evidence type="ECO:0000256" key="5">
    <source>
        <dbReference type="ARBA" id="ARBA00023004"/>
    </source>
</evidence>
<dbReference type="InterPro" id="IPR036909">
    <property type="entry name" value="Cyt_c-like_dom_sf"/>
</dbReference>
<dbReference type="KEGG" id="boz:DBV39_16480"/>
<dbReference type="RefSeq" id="WP_108622471.1">
    <property type="nucleotide sequence ID" value="NZ_CP028901.1"/>
</dbReference>
<keyword evidence="1" id="KW-0813">Transport</keyword>
<dbReference type="InterPro" id="IPR002323">
    <property type="entry name" value="Cyt_CIE"/>
</dbReference>
<name>A0A2R4XMS3_9BURK</name>
<dbReference type="OrthoDB" id="9814708at2"/>
<reference evidence="10 11" key="1">
    <citation type="submission" date="2018-04" db="EMBL/GenBank/DDBJ databases">
        <title>Bordetella sp. HZ20 isolated from seawater.</title>
        <authorList>
            <person name="Sun C."/>
        </authorList>
    </citation>
    <scope>NUCLEOTIDE SEQUENCE [LARGE SCALE GENOMIC DNA]</scope>
    <source>
        <strain evidence="10 11">HZ20</strain>
    </source>
</reference>
<evidence type="ECO:0000256" key="2">
    <source>
        <dbReference type="ARBA" id="ARBA00022617"/>
    </source>
</evidence>
<proteinExistence type="predicted"/>
<feature type="region of interest" description="Disordered" evidence="7">
    <location>
        <begin position="171"/>
        <end position="233"/>
    </location>
</feature>
<evidence type="ECO:0000313" key="10">
    <source>
        <dbReference type="EMBL" id="AWB35061.1"/>
    </source>
</evidence>
<accession>A0A2R4XMS3</accession>
<evidence type="ECO:0000259" key="9">
    <source>
        <dbReference type="PROSITE" id="PS51007"/>
    </source>
</evidence>
<dbReference type="PANTHER" id="PTHR40942">
    <property type="match status" value="1"/>
</dbReference>
<feature type="transmembrane region" description="Helical" evidence="8">
    <location>
        <begin position="25"/>
        <end position="47"/>
    </location>
</feature>
<evidence type="ECO:0000256" key="1">
    <source>
        <dbReference type="ARBA" id="ARBA00022448"/>
    </source>
</evidence>
<dbReference type="GO" id="GO:0005506">
    <property type="term" value="F:iron ion binding"/>
    <property type="evidence" value="ECO:0007669"/>
    <property type="project" value="InterPro"/>
</dbReference>
<evidence type="ECO:0000256" key="8">
    <source>
        <dbReference type="SAM" id="Phobius"/>
    </source>
</evidence>
<dbReference type="PROSITE" id="PS51007">
    <property type="entry name" value="CYTC"/>
    <property type="match status" value="2"/>
</dbReference>
<gene>
    <name evidence="10" type="ORF">DBV39_16480</name>
</gene>
<evidence type="ECO:0000256" key="7">
    <source>
        <dbReference type="SAM" id="MobiDB-lite"/>
    </source>
</evidence>
<keyword evidence="5 6" id="KW-0408">Iron</keyword>
<sequence>MSQSHEHQQEHIEEHESPIKTPKQLIVTVLLAFIVPIIIIFLLVSWVTSGTRTAAGSDTLGPEATALRIAPVARIELVDASAPKVMQTGEQVYNAVCAACHTSGVAGAWKFGDKAAWAGPISTGLEAMITAVTNGKGAMPPKGGNPSLDDLEIARAVVYIANAAGGDFQEPAEAASDESASEEKPAATEPAPAPAPAPEAKPAADAAPAQAPAQETAQAAASPASDESTPAATPAAAAPVVADADLALGEKIYKQACFACHAAGVAGAPKLGDKAAWGPYIATGMDAMVSVVISGKGAMPPKGGLASASEGDLRAAVAYMVSKSQ</sequence>
<feature type="domain" description="Cytochrome c" evidence="9">
    <location>
        <begin position="84"/>
        <end position="164"/>
    </location>
</feature>
<keyword evidence="3 6" id="KW-0479">Metal-binding</keyword>
<feature type="compositionally biased region" description="Low complexity" evidence="7">
    <location>
        <begin position="200"/>
        <end position="233"/>
    </location>
</feature>
<organism evidence="10 11">
    <name type="scientific">Orrella marina</name>
    <dbReference type="NCBI Taxonomy" id="2163011"/>
    <lineage>
        <taxon>Bacteria</taxon>
        <taxon>Pseudomonadati</taxon>
        <taxon>Pseudomonadota</taxon>
        <taxon>Betaproteobacteria</taxon>
        <taxon>Burkholderiales</taxon>
        <taxon>Alcaligenaceae</taxon>
        <taxon>Orrella</taxon>
    </lineage>
</organism>
<dbReference type="PANTHER" id="PTHR40942:SF4">
    <property type="entry name" value="CYTOCHROME C5"/>
    <property type="match status" value="1"/>
</dbReference>
<keyword evidence="8" id="KW-1133">Transmembrane helix</keyword>
<feature type="domain" description="Cytochrome c" evidence="9">
    <location>
        <begin position="244"/>
        <end position="324"/>
    </location>
</feature>
<keyword evidence="8" id="KW-0472">Membrane</keyword>
<dbReference type="EMBL" id="CP028901">
    <property type="protein sequence ID" value="AWB35061.1"/>
    <property type="molecule type" value="Genomic_DNA"/>
</dbReference>
<dbReference type="GO" id="GO:0020037">
    <property type="term" value="F:heme binding"/>
    <property type="evidence" value="ECO:0007669"/>
    <property type="project" value="InterPro"/>
</dbReference>
<dbReference type="PRINTS" id="PR00607">
    <property type="entry name" value="CYTCHROMECIE"/>
</dbReference>
<dbReference type="SUPFAM" id="SSF46626">
    <property type="entry name" value="Cytochrome c"/>
    <property type="match status" value="2"/>
</dbReference>
<evidence type="ECO:0000313" key="11">
    <source>
        <dbReference type="Proteomes" id="UP000244571"/>
    </source>
</evidence>
<keyword evidence="4" id="KW-0249">Electron transport</keyword>
<evidence type="ECO:0000256" key="4">
    <source>
        <dbReference type="ARBA" id="ARBA00022982"/>
    </source>
</evidence>
<protein>
    <submittedName>
        <fullName evidence="10">Cytochrome c5 family protein</fullName>
    </submittedName>
</protein>
<keyword evidence="2 6" id="KW-0349">Heme</keyword>
<dbReference type="AlphaFoldDB" id="A0A2R4XMS3"/>
<dbReference type="Gene3D" id="1.10.760.10">
    <property type="entry name" value="Cytochrome c-like domain"/>
    <property type="match status" value="2"/>
</dbReference>
<keyword evidence="11" id="KW-1185">Reference proteome</keyword>
<keyword evidence="8" id="KW-0812">Transmembrane</keyword>
<dbReference type="Proteomes" id="UP000244571">
    <property type="component" value="Chromosome"/>
</dbReference>
<dbReference type="Pfam" id="PF13442">
    <property type="entry name" value="Cytochrome_CBB3"/>
    <property type="match status" value="2"/>
</dbReference>
<dbReference type="GO" id="GO:0009055">
    <property type="term" value="F:electron transfer activity"/>
    <property type="evidence" value="ECO:0007669"/>
    <property type="project" value="InterPro"/>
</dbReference>